<dbReference type="GO" id="GO:0004557">
    <property type="term" value="F:alpha-galactosidase activity"/>
    <property type="evidence" value="ECO:0007669"/>
    <property type="project" value="UniProtKB-EC"/>
</dbReference>
<dbReference type="HOGENOM" id="CLU_267652_0_0_1"/>
<feature type="region of interest" description="Disordered" evidence="5">
    <location>
        <begin position="935"/>
        <end position="962"/>
    </location>
</feature>
<dbReference type="PANTHER" id="PTHR31268">
    <property type="match status" value="1"/>
</dbReference>
<dbReference type="InterPro" id="IPR008811">
    <property type="entry name" value="Glycosyl_hydrolases_36"/>
</dbReference>
<dbReference type="OrthoDB" id="4664297at2759"/>
<keyword evidence="3" id="KW-0119">Carbohydrate metabolism</keyword>
<dbReference type="eggNOG" id="ENOG502QPVE">
    <property type="taxonomic scope" value="Eukaryota"/>
</dbReference>
<name>V5GVR4_KALBG</name>
<evidence type="ECO:0000256" key="2">
    <source>
        <dbReference type="ARBA" id="ARBA00007240"/>
    </source>
</evidence>
<keyword evidence="7" id="KW-1185">Reference proteome</keyword>
<evidence type="ECO:0000313" key="7">
    <source>
        <dbReference type="Proteomes" id="UP000019377"/>
    </source>
</evidence>
<dbReference type="Pfam" id="PF05691">
    <property type="entry name" value="Raffinose_syn"/>
    <property type="match status" value="1"/>
</dbReference>
<organism evidence="6 7">
    <name type="scientific">Kalmanozyma brasiliensis (strain GHG001)</name>
    <name type="common">Yeast</name>
    <name type="synonym">Pseudozyma brasiliensis</name>
    <dbReference type="NCBI Taxonomy" id="1365824"/>
    <lineage>
        <taxon>Eukaryota</taxon>
        <taxon>Fungi</taxon>
        <taxon>Dikarya</taxon>
        <taxon>Basidiomycota</taxon>
        <taxon>Ustilaginomycotina</taxon>
        <taxon>Ustilaginomycetes</taxon>
        <taxon>Ustilaginales</taxon>
        <taxon>Ustilaginaceae</taxon>
        <taxon>Kalmanozyma</taxon>
    </lineage>
</organism>
<dbReference type="SUPFAM" id="SSF51445">
    <property type="entry name" value="(Trans)glycosidases"/>
    <property type="match status" value="1"/>
</dbReference>
<comment type="similarity">
    <text evidence="2">Belongs to the glycosyl hydrolases 36 family.</text>
</comment>
<dbReference type="InterPro" id="IPR013785">
    <property type="entry name" value="Aldolase_TIM"/>
</dbReference>
<comment type="catalytic activity">
    <reaction evidence="4">
        <text>alpha-D-galactosyl-(1-&gt;3)-1D-myo-inositol + sucrose = raffinose + myo-inositol</text>
        <dbReference type="Rhea" id="RHEA:20161"/>
        <dbReference type="ChEBI" id="CHEBI:16634"/>
        <dbReference type="ChEBI" id="CHEBI:17268"/>
        <dbReference type="ChEBI" id="CHEBI:17505"/>
        <dbReference type="ChEBI" id="CHEBI:17992"/>
        <dbReference type="EC" id="2.4.1.82"/>
    </reaction>
</comment>
<dbReference type="OMA" id="KSTWCTS"/>
<dbReference type="Proteomes" id="UP000019377">
    <property type="component" value="Unassembled WGS sequence"/>
</dbReference>
<evidence type="ECO:0000256" key="5">
    <source>
        <dbReference type="SAM" id="MobiDB-lite"/>
    </source>
</evidence>
<evidence type="ECO:0000256" key="1">
    <source>
        <dbReference type="ARBA" id="ARBA00001255"/>
    </source>
</evidence>
<evidence type="ECO:0008006" key="8">
    <source>
        <dbReference type="Google" id="ProtNLM"/>
    </source>
</evidence>
<gene>
    <name evidence="6" type="ORF">PSEUBRA_SCAF1g00457</name>
</gene>
<dbReference type="STRING" id="1365824.V5GVR4"/>
<dbReference type="EMBL" id="KI545851">
    <property type="protein sequence ID" value="EST09992.1"/>
    <property type="molecule type" value="Genomic_DNA"/>
</dbReference>
<dbReference type="AlphaFoldDB" id="V5GVR4"/>
<dbReference type="GeneID" id="27418648"/>
<feature type="region of interest" description="Disordered" evidence="5">
    <location>
        <begin position="372"/>
        <end position="414"/>
    </location>
</feature>
<dbReference type="InterPro" id="IPR017853">
    <property type="entry name" value="GH"/>
</dbReference>
<dbReference type="GO" id="GO:0047274">
    <property type="term" value="F:galactinol-sucrose galactosyltransferase activity"/>
    <property type="evidence" value="ECO:0007669"/>
    <property type="project" value="UniProtKB-EC"/>
</dbReference>
<feature type="compositionally biased region" description="Basic residues" evidence="5">
    <location>
        <begin position="938"/>
        <end position="955"/>
    </location>
</feature>
<comment type="catalytic activity">
    <reaction evidence="1">
        <text>Hydrolysis of terminal, non-reducing alpha-D-galactose residues in alpha-D-galactosides, including galactose oligosaccharides, galactomannans and galactolipids.</text>
        <dbReference type="EC" id="3.2.1.22"/>
    </reaction>
</comment>
<evidence type="ECO:0000256" key="4">
    <source>
        <dbReference type="ARBA" id="ARBA00049426"/>
    </source>
</evidence>
<evidence type="ECO:0000256" key="3">
    <source>
        <dbReference type="ARBA" id="ARBA00023277"/>
    </source>
</evidence>
<accession>V5GVR4</accession>
<protein>
    <recommendedName>
        <fullName evidence="8">Alpha-galactosidase</fullName>
    </recommendedName>
</protein>
<dbReference type="PANTHER" id="PTHR31268:SF32">
    <property type="entry name" value="GALACTINOL--SUCROSE GALACTOSYLTRANSFERASE 2-RELATED"/>
    <property type="match status" value="1"/>
</dbReference>
<dbReference type="Gene3D" id="3.20.20.70">
    <property type="entry name" value="Aldolase class I"/>
    <property type="match status" value="1"/>
</dbReference>
<dbReference type="RefSeq" id="XP_016294981.1">
    <property type="nucleotide sequence ID" value="XM_016436019.1"/>
</dbReference>
<sequence>MQAAPFFQPALDSSRTVPQSQACDDGLTFAAHYPADDFAASLANGEAALELWTDLPISNLDHASASRTTAWKAIPLRPLKASAGRKSGFAFAATVQCSKDAADGAFGFTYRIVHPDGKIDWLGSPPNDGQIYLPSAHTAGSTIQQLIEPHLGTEFQLRRGSNSPLDADETIKVASLVPSRRTAPSNIAFSINASSVQSGLVIERTKSTWCTSRRFRSLTEVSPDYGSNLIVLELAQSSNSEILVILPAFDDDSASARLARGSCDGAQVDFQIIGAGAAQAKVSFALGTIATLKETIAACRSNAVKSLRTSIHEPLGLSWSAKKLLDSDSSLALDDMIPTIPYDYDEYDYTDTSFYSDSTIVDGSQQGLSRASSMIIPGTDSENLTQEDRDGDASTVNGDRTCQAEAPSSPPKPRAGLGFCTWEAMQNEQRLPYLSEVVAALEAAETRLGQGSIVSLLIDDGWQDVVHGAEDRGRLNSFDMNPAMFDLEDTHHTSQSDESVISSVLARYTSYIRARFPAIRSIGCWMTLAGYWDGIHPEGPIAAGLSAPLRHARVQDPYRHVARDWFVQSSELDMHLFWDRAFHTLRQSGVDFVKVDAQAEWEWMQDETTSEAFGSHTRTLRAAALGKAAFEAMEGAATRYFGAGNGVIHCMAFTSNLTNTLKTLPNQGMTIRCTDDFFPRIPEAHRHHLSHNVYNSLLLPEHSCDADMLSHCSQQGLSSESTVEGPDHTGYHASFRAFTDAGLWISDKADAPQHPSMRALVSPQTLSGDGARVCVQARGSLLHDAVFDDLVGDGPGPALKMTVQHEITSCATLGLWNLRGGDAATFDVLDVKQMLNKQGNVDQVSSLLYSQYAVRSFRSGKISLLSNEPSHDGQTNRLLNVSLAAGSWEVLTISPLLTTMIEGVRVAVLGSTEHFMTPGGVHAVSVVASYPDKESRRRSYLSHTRKPSHHRRRSTRSISSESASLLTAAAAANKDERALTKSSADKLMQRSDPAAQAVILSLALINGLFALLQSTMTGVVPGSRKGKGSIVPRKTAGVDVVDTVIGMLDKLQTLFVFGLLVLASWTLTLPEASSKRKSWLPFLDTKQIRATEESERLRPDDKTLRRVRLRPADAVATLKRCLESRTMMPLRQVPISMADPQPNAAPSAPLPLSPLPETPLTASVATTPDVVVSMLIDMAVKMSFLVLCSSRESIKTCRIERTRYDCASTPWIKIEEVELEEGSSTQDGSKAFRVEVDLKAWKQNQDETYVQTLSAPVSLSLRISSPI</sequence>
<reference evidence="7" key="1">
    <citation type="journal article" date="2013" name="Genome Announc.">
        <title>Draft genome sequence of Pseudozyma brasiliensis sp. nov. strain GHG001, a high producer of endo-1,4-xylanase isolated from an insect pest of sugarcane.</title>
        <authorList>
            <person name="Oliveira J.V.D.C."/>
            <person name="dos Santos R.A.C."/>
            <person name="Borges T.A."/>
            <person name="Riano-Pachon D.M."/>
            <person name="Goldman G.H."/>
        </authorList>
    </citation>
    <scope>NUCLEOTIDE SEQUENCE [LARGE SCALE GENOMIC DNA]</scope>
    <source>
        <strain evidence="7">GHG001</strain>
    </source>
</reference>
<proteinExistence type="inferred from homology"/>
<evidence type="ECO:0000313" key="6">
    <source>
        <dbReference type="EMBL" id="EST09992.1"/>
    </source>
</evidence>